<dbReference type="EMBL" id="CAJZBQ010000056">
    <property type="protein sequence ID" value="CAG9333264.1"/>
    <property type="molecule type" value="Genomic_DNA"/>
</dbReference>
<comment type="function">
    <text evidence="8">Probable zinc metalloprotease.</text>
</comment>
<dbReference type="Pfam" id="PF07998">
    <property type="entry name" value="Peptidase_M54"/>
    <property type="match status" value="1"/>
</dbReference>
<dbReference type="InterPro" id="IPR052009">
    <property type="entry name" value="Archaemetzincin"/>
</dbReference>
<evidence type="ECO:0000256" key="1">
    <source>
        <dbReference type="ARBA" id="ARBA00001947"/>
    </source>
</evidence>
<dbReference type="Proteomes" id="UP001162131">
    <property type="component" value="Unassembled WGS sequence"/>
</dbReference>
<name>A0AAU9KIV8_9CILI</name>
<evidence type="ECO:0000256" key="7">
    <source>
        <dbReference type="ARBA" id="ARBA00023049"/>
    </source>
</evidence>
<keyword evidence="7" id="KW-0482">Metalloprotease</keyword>
<dbReference type="InterPro" id="IPR012962">
    <property type="entry name" value="Pept_M54_archaemetzincn"/>
</dbReference>
<sequence>MESEFVNEERRRRAIGKVPIQLRSFFEECLFEPLPKPEFGDWLYHNQEKGQTFEDFKKVSRKPISSKNKIYVQTLDSIPREMTDYLKSYCEAFFIGARVVFLPMKPLAEMKIKSRYNDGTLQYNAIHIINKLVLPKDAHCIIGITNIDIYHKESWNYVFGLASGRVGVFSFARFYDEESPNDQASEFLWYRAGRTMTHEIFHMFGVKHCIFYKCIMNGSNSLEESAKKPGSLCPVCLQKLKYSLDFDILERYRRLEAITNRPSQCFQRDNRFYQLNIDRLQQEWI</sequence>
<keyword evidence="5" id="KW-0378">Hydrolase</keyword>
<keyword evidence="6" id="KW-0862">Zinc</keyword>
<keyword evidence="4" id="KW-0479">Metal-binding</keyword>
<reference evidence="9" key="1">
    <citation type="submission" date="2021-09" db="EMBL/GenBank/DDBJ databases">
        <authorList>
            <consortium name="AG Swart"/>
            <person name="Singh M."/>
            <person name="Singh A."/>
            <person name="Seah K."/>
            <person name="Emmerich C."/>
        </authorList>
    </citation>
    <scope>NUCLEOTIDE SEQUENCE</scope>
    <source>
        <strain evidence="9">ATCC30299</strain>
    </source>
</reference>
<organism evidence="9 10">
    <name type="scientific">Blepharisma stoltei</name>
    <dbReference type="NCBI Taxonomy" id="1481888"/>
    <lineage>
        <taxon>Eukaryota</taxon>
        <taxon>Sar</taxon>
        <taxon>Alveolata</taxon>
        <taxon>Ciliophora</taxon>
        <taxon>Postciliodesmatophora</taxon>
        <taxon>Heterotrichea</taxon>
        <taxon>Heterotrichida</taxon>
        <taxon>Blepharismidae</taxon>
        <taxon>Blepharisma</taxon>
    </lineage>
</organism>
<evidence type="ECO:0000256" key="3">
    <source>
        <dbReference type="ARBA" id="ARBA00022670"/>
    </source>
</evidence>
<dbReference type="GO" id="GO:0008237">
    <property type="term" value="F:metallopeptidase activity"/>
    <property type="evidence" value="ECO:0007669"/>
    <property type="project" value="UniProtKB-KW"/>
</dbReference>
<dbReference type="Gene3D" id="3.40.390.10">
    <property type="entry name" value="Collagenase (Catalytic Domain)"/>
    <property type="match status" value="1"/>
</dbReference>
<dbReference type="SUPFAM" id="SSF55486">
    <property type="entry name" value="Metalloproteases ('zincins'), catalytic domain"/>
    <property type="match status" value="1"/>
</dbReference>
<keyword evidence="3" id="KW-0645">Protease</keyword>
<evidence type="ECO:0000256" key="6">
    <source>
        <dbReference type="ARBA" id="ARBA00022833"/>
    </source>
</evidence>
<comment type="caution">
    <text evidence="9">The sequence shown here is derived from an EMBL/GenBank/DDBJ whole genome shotgun (WGS) entry which is preliminary data.</text>
</comment>
<evidence type="ECO:0000313" key="9">
    <source>
        <dbReference type="EMBL" id="CAG9333264.1"/>
    </source>
</evidence>
<dbReference type="InterPro" id="IPR024079">
    <property type="entry name" value="MetalloPept_cat_dom_sf"/>
</dbReference>
<proteinExistence type="inferred from homology"/>
<gene>
    <name evidence="9" type="ORF">BSTOLATCC_MIC58081</name>
</gene>
<comment type="similarity">
    <text evidence="2">Belongs to the peptidase M54 family.</text>
</comment>
<evidence type="ECO:0000256" key="2">
    <source>
        <dbReference type="ARBA" id="ARBA00006954"/>
    </source>
</evidence>
<keyword evidence="10" id="KW-1185">Reference proteome</keyword>
<dbReference type="GO" id="GO:0046872">
    <property type="term" value="F:metal ion binding"/>
    <property type="evidence" value="ECO:0007669"/>
    <property type="project" value="UniProtKB-KW"/>
</dbReference>
<dbReference type="GO" id="GO:0006508">
    <property type="term" value="P:proteolysis"/>
    <property type="evidence" value="ECO:0007669"/>
    <property type="project" value="UniProtKB-KW"/>
</dbReference>
<dbReference type="CDD" id="cd11375">
    <property type="entry name" value="Peptidase_M54"/>
    <property type="match status" value="1"/>
</dbReference>
<evidence type="ECO:0000256" key="5">
    <source>
        <dbReference type="ARBA" id="ARBA00022801"/>
    </source>
</evidence>
<dbReference type="PANTHER" id="PTHR32205">
    <property type="entry name" value="ARCHAEMETZINCIN-2-RELATED"/>
    <property type="match status" value="1"/>
</dbReference>
<protein>
    <recommendedName>
        <fullName evidence="11">Archaemetzincin-2</fullName>
    </recommendedName>
</protein>
<evidence type="ECO:0000313" key="10">
    <source>
        <dbReference type="Proteomes" id="UP001162131"/>
    </source>
</evidence>
<dbReference type="AlphaFoldDB" id="A0AAU9KIV8"/>
<evidence type="ECO:0000256" key="8">
    <source>
        <dbReference type="ARBA" id="ARBA00024316"/>
    </source>
</evidence>
<comment type="cofactor">
    <cofactor evidence="1">
        <name>Zn(2+)</name>
        <dbReference type="ChEBI" id="CHEBI:29105"/>
    </cofactor>
</comment>
<evidence type="ECO:0000256" key="4">
    <source>
        <dbReference type="ARBA" id="ARBA00022723"/>
    </source>
</evidence>
<accession>A0AAU9KIV8</accession>
<evidence type="ECO:0008006" key="11">
    <source>
        <dbReference type="Google" id="ProtNLM"/>
    </source>
</evidence>